<evidence type="ECO:0000259" key="5">
    <source>
        <dbReference type="PROSITE" id="PS50977"/>
    </source>
</evidence>
<reference evidence="7" key="1">
    <citation type="submission" date="2019-02" db="EMBL/GenBank/DDBJ databases">
        <title>Glaciihabitans arcticus sp. nov., a psychrotolerant bacterium isolated from polar soil.</title>
        <authorList>
            <person name="Dahal R.H."/>
        </authorList>
    </citation>
    <scope>NUCLEOTIDE SEQUENCE [LARGE SCALE GENOMIC DNA]</scope>
    <source>
        <strain evidence="7">RP-3-7</strain>
    </source>
</reference>
<dbReference type="InterPro" id="IPR009057">
    <property type="entry name" value="Homeodomain-like_sf"/>
</dbReference>
<dbReference type="Pfam" id="PF00440">
    <property type="entry name" value="TetR_N"/>
    <property type="match status" value="1"/>
</dbReference>
<evidence type="ECO:0000256" key="3">
    <source>
        <dbReference type="ARBA" id="ARBA00023163"/>
    </source>
</evidence>
<feature type="domain" description="HTH tetR-type" evidence="5">
    <location>
        <begin position="16"/>
        <end position="74"/>
    </location>
</feature>
<dbReference type="Gene3D" id="1.10.357.10">
    <property type="entry name" value="Tetracycline Repressor, domain 2"/>
    <property type="match status" value="1"/>
</dbReference>
<keyword evidence="7" id="KW-1185">Reference proteome</keyword>
<dbReference type="PANTHER" id="PTHR30055">
    <property type="entry name" value="HTH-TYPE TRANSCRIPTIONAL REGULATOR RUTR"/>
    <property type="match status" value="1"/>
</dbReference>
<keyword evidence="2 4" id="KW-0238">DNA-binding</keyword>
<dbReference type="AlphaFoldDB" id="A0A4Q9GT84"/>
<dbReference type="InterPro" id="IPR025996">
    <property type="entry name" value="MT1864/Rv1816-like_C"/>
</dbReference>
<evidence type="ECO:0000313" key="7">
    <source>
        <dbReference type="Proteomes" id="UP000294194"/>
    </source>
</evidence>
<dbReference type="InterPro" id="IPR050109">
    <property type="entry name" value="HTH-type_TetR-like_transc_reg"/>
</dbReference>
<protein>
    <submittedName>
        <fullName evidence="6">TetR/AcrR family transcriptional regulator</fullName>
    </submittedName>
</protein>
<evidence type="ECO:0000313" key="6">
    <source>
        <dbReference type="EMBL" id="TBN57921.1"/>
    </source>
</evidence>
<dbReference type="InterPro" id="IPR001647">
    <property type="entry name" value="HTH_TetR"/>
</dbReference>
<dbReference type="Proteomes" id="UP000294194">
    <property type="component" value="Unassembled WGS sequence"/>
</dbReference>
<dbReference type="RefSeq" id="WP_130982030.1">
    <property type="nucleotide sequence ID" value="NZ_SISG01000001.1"/>
</dbReference>
<dbReference type="InterPro" id="IPR036271">
    <property type="entry name" value="Tet_transcr_reg_TetR-rel_C_sf"/>
</dbReference>
<dbReference type="EMBL" id="SISG01000001">
    <property type="protein sequence ID" value="TBN57921.1"/>
    <property type="molecule type" value="Genomic_DNA"/>
</dbReference>
<dbReference type="GO" id="GO:0000976">
    <property type="term" value="F:transcription cis-regulatory region binding"/>
    <property type="evidence" value="ECO:0007669"/>
    <property type="project" value="TreeGrafter"/>
</dbReference>
<evidence type="ECO:0000256" key="2">
    <source>
        <dbReference type="ARBA" id="ARBA00023125"/>
    </source>
</evidence>
<dbReference type="Pfam" id="PF13305">
    <property type="entry name" value="TetR_C_33"/>
    <property type="match status" value="1"/>
</dbReference>
<comment type="caution">
    <text evidence="6">The sequence shown here is derived from an EMBL/GenBank/DDBJ whole genome shotgun (WGS) entry which is preliminary data.</text>
</comment>
<keyword evidence="3" id="KW-0804">Transcription</keyword>
<dbReference type="SUPFAM" id="SSF46689">
    <property type="entry name" value="Homeodomain-like"/>
    <property type="match status" value="1"/>
</dbReference>
<accession>A0A4Q9GT84</accession>
<proteinExistence type="predicted"/>
<dbReference type="GO" id="GO:0003700">
    <property type="term" value="F:DNA-binding transcription factor activity"/>
    <property type="evidence" value="ECO:0007669"/>
    <property type="project" value="TreeGrafter"/>
</dbReference>
<feature type="DNA-binding region" description="H-T-H motif" evidence="4">
    <location>
        <begin position="37"/>
        <end position="56"/>
    </location>
</feature>
<sequence>MVTTGERQRNARGEGARLRLEIVAATQALLADGETATLRSIARRAGISAPSIYRHFPDVDAVMSAVADDAFDELVDALVQKRDRHTDPVARLWAISDGYLDFARDRPHIYRVMFGGVWNAAAALELHPGEDAHFREMGMNAFRLLVAAIQACVDDGTSSSTDPRRDAAALWAGLHGLAQLLVTAPLFDWPAETDRAVVRSLARLKA</sequence>
<dbReference type="PANTHER" id="PTHR30055:SF234">
    <property type="entry name" value="HTH-TYPE TRANSCRIPTIONAL REGULATOR BETI"/>
    <property type="match status" value="1"/>
</dbReference>
<organism evidence="6 7">
    <name type="scientific">Glaciihabitans arcticus</name>
    <dbReference type="NCBI Taxonomy" id="2668039"/>
    <lineage>
        <taxon>Bacteria</taxon>
        <taxon>Bacillati</taxon>
        <taxon>Actinomycetota</taxon>
        <taxon>Actinomycetes</taxon>
        <taxon>Micrococcales</taxon>
        <taxon>Microbacteriaceae</taxon>
        <taxon>Glaciihabitans</taxon>
    </lineage>
</organism>
<evidence type="ECO:0000256" key="4">
    <source>
        <dbReference type="PROSITE-ProRule" id="PRU00335"/>
    </source>
</evidence>
<dbReference type="PROSITE" id="PS50977">
    <property type="entry name" value="HTH_TETR_2"/>
    <property type="match status" value="1"/>
</dbReference>
<keyword evidence="1" id="KW-0805">Transcription regulation</keyword>
<evidence type="ECO:0000256" key="1">
    <source>
        <dbReference type="ARBA" id="ARBA00023015"/>
    </source>
</evidence>
<gene>
    <name evidence="6" type="ORF">EYE40_11225</name>
</gene>
<dbReference type="SUPFAM" id="SSF48498">
    <property type="entry name" value="Tetracyclin repressor-like, C-terminal domain"/>
    <property type="match status" value="1"/>
</dbReference>
<name>A0A4Q9GT84_9MICO</name>